<evidence type="ECO:0000256" key="1">
    <source>
        <dbReference type="SAM" id="MobiDB-lite"/>
    </source>
</evidence>
<dbReference type="EMBL" id="GBXM01035700">
    <property type="protein sequence ID" value="JAH72877.1"/>
    <property type="molecule type" value="Transcribed_RNA"/>
</dbReference>
<feature type="compositionally biased region" description="Basic and acidic residues" evidence="1">
    <location>
        <begin position="31"/>
        <end position="41"/>
    </location>
</feature>
<feature type="compositionally biased region" description="Basic and acidic residues" evidence="1">
    <location>
        <begin position="1"/>
        <end position="22"/>
    </location>
</feature>
<reference evidence="2" key="2">
    <citation type="journal article" date="2015" name="Fish Shellfish Immunol.">
        <title>Early steps in the European eel (Anguilla anguilla)-Vibrio vulnificus interaction in the gills: Role of the RtxA13 toxin.</title>
        <authorList>
            <person name="Callol A."/>
            <person name="Pajuelo D."/>
            <person name="Ebbesson L."/>
            <person name="Teles M."/>
            <person name="MacKenzie S."/>
            <person name="Amaro C."/>
        </authorList>
    </citation>
    <scope>NUCLEOTIDE SEQUENCE</scope>
</reference>
<feature type="region of interest" description="Disordered" evidence="1">
    <location>
        <begin position="1"/>
        <end position="41"/>
    </location>
</feature>
<reference evidence="2" key="1">
    <citation type="submission" date="2014-11" db="EMBL/GenBank/DDBJ databases">
        <authorList>
            <person name="Amaro Gonzalez C."/>
        </authorList>
    </citation>
    <scope>NUCLEOTIDE SEQUENCE</scope>
</reference>
<accession>A0A0E9V4B5</accession>
<organism evidence="2">
    <name type="scientific">Anguilla anguilla</name>
    <name type="common">European freshwater eel</name>
    <name type="synonym">Muraena anguilla</name>
    <dbReference type="NCBI Taxonomy" id="7936"/>
    <lineage>
        <taxon>Eukaryota</taxon>
        <taxon>Metazoa</taxon>
        <taxon>Chordata</taxon>
        <taxon>Craniata</taxon>
        <taxon>Vertebrata</taxon>
        <taxon>Euteleostomi</taxon>
        <taxon>Actinopterygii</taxon>
        <taxon>Neopterygii</taxon>
        <taxon>Teleostei</taxon>
        <taxon>Anguilliformes</taxon>
        <taxon>Anguillidae</taxon>
        <taxon>Anguilla</taxon>
    </lineage>
</organism>
<proteinExistence type="predicted"/>
<protein>
    <submittedName>
        <fullName evidence="2">Uncharacterized protein</fullName>
    </submittedName>
</protein>
<name>A0A0E9V4B5_ANGAN</name>
<dbReference type="AlphaFoldDB" id="A0A0E9V4B5"/>
<sequence>MKESPEKAVRTRYRGLMEERLTENQASPGIRSRDRILEPQK</sequence>
<evidence type="ECO:0000313" key="2">
    <source>
        <dbReference type="EMBL" id="JAH72877.1"/>
    </source>
</evidence>